<dbReference type="EMBL" id="CP093348">
    <property type="protein sequence ID" value="WOH06383.1"/>
    <property type="molecule type" value="Genomic_DNA"/>
</dbReference>
<sequence length="403" mass="44240">MGCSASRSNTLLTSHNADHQDNTTNKPTNLSSSSSSSSSSFSNSDSFFYQKTPISRTISMPTPLVHHPPLRKGDTNHLVSLTSTTYGSLVLADPVPDPADPDCDPSSSPGSVINTWELMEGLDELDIDGPQNPKGNSGRNGEMGLFPAGSDFLNSCEVVEHKDSKPLWKHLSEESMLAKLDPNVVSSYRRALVSRQLGYSKDSSFTKDSSFIKDSSFTKDLSFTKNSSFKEIIEVDVKPARLVVSKSLLYLSGCEDKIVLYFTSLRGIRKTYEDCCQVRMILKGFKVFVDERDISMDSEYKKELENLFDGKKGFGLPKVFIRGKCIGGAEEIKQLHEDGELGKLLEGFPVKDPGLVCDGCGDARFVLCPDCNGSRKVFEENGELRRCPGCNENGLIRCPGCCS</sequence>
<dbReference type="KEGG" id="dcr:108227473"/>
<evidence type="ECO:0000313" key="3">
    <source>
        <dbReference type="EMBL" id="WOH06383.1"/>
    </source>
</evidence>
<dbReference type="SUPFAM" id="SSF52833">
    <property type="entry name" value="Thioredoxin-like"/>
    <property type="match status" value="1"/>
</dbReference>
<dbReference type="PANTHER" id="PTHR45669:SF18">
    <property type="entry name" value="GLUTAREDOXIN FAMILY PROTEIN"/>
    <property type="match status" value="1"/>
</dbReference>
<protein>
    <recommendedName>
        <fullName evidence="2">Glutaredoxin domain-containing protein</fullName>
    </recommendedName>
</protein>
<proteinExistence type="predicted"/>
<dbReference type="InterPro" id="IPR002109">
    <property type="entry name" value="Glutaredoxin"/>
</dbReference>
<evidence type="ECO:0000313" key="4">
    <source>
        <dbReference type="EMBL" id="WOH06453.1"/>
    </source>
</evidence>
<dbReference type="EMBL" id="CP093348">
    <property type="protein sequence ID" value="WOH06453.1"/>
    <property type="molecule type" value="Genomic_DNA"/>
</dbReference>
<feature type="compositionally biased region" description="Low complexity" evidence="1">
    <location>
        <begin position="31"/>
        <end position="44"/>
    </location>
</feature>
<organism evidence="3 5">
    <name type="scientific">Daucus carota subsp. sativus</name>
    <name type="common">Carrot</name>
    <dbReference type="NCBI Taxonomy" id="79200"/>
    <lineage>
        <taxon>Eukaryota</taxon>
        <taxon>Viridiplantae</taxon>
        <taxon>Streptophyta</taxon>
        <taxon>Embryophyta</taxon>
        <taxon>Tracheophyta</taxon>
        <taxon>Spermatophyta</taxon>
        <taxon>Magnoliopsida</taxon>
        <taxon>eudicotyledons</taxon>
        <taxon>Gunneridae</taxon>
        <taxon>Pentapetalae</taxon>
        <taxon>asterids</taxon>
        <taxon>campanulids</taxon>
        <taxon>Apiales</taxon>
        <taxon>Apiaceae</taxon>
        <taxon>Apioideae</taxon>
        <taxon>Scandiceae</taxon>
        <taxon>Daucinae</taxon>
        <taxon>Daucus</taxon>
        <taxon>Daucus sect. Daucus</taxon>
    </lineage>
</organism>
<evidence type="ECO:0000259" key="2">
    <source>
        <dbReference type="Pfam" id="PF00462"/>
    </source>
</evidence>
<dbReference type="InterPro" id="IPR036249">
    <property type="entry name" value="Thioredoxin-like_sf"/>
</dbReference>
<feature type="region of interest" description="Disordered" evidence="1">
    <location>
        <begin position="1"/>
        <end position="44"/>
    </location>
</feature>
<reference evidence="3" key="2">
    <citation type="submission" date="2022-03" db="EMBL/GenBank/DDBJ databases">
        <title>Draft title - Genomic analysis of global carrot germplasm unveils the trajectory of domestication and the origin of high carotenoid orange carrot.</title>
        <authorList>
            <person name="Iorizzo M."/>
            <person name="Ellison S."/>
            <person name="Senalik D."/>
            <person name="Macko-Podgorni A."/>
            <person name="Grzebelus D."/>
            <person name="Bostan H."/>
            <person name="Rolling W."/>
            <person name="Curaba J."/>
            <person name="Simon P."/>
        </authorList>
    </citation>
    <scope>NUCLEOTIDE SEQUENCE</scope>
    <source>
        <tissue evidence="3">Leaf</tissue>
    </source>
</reference>
<dbReference type="Pfam" id="PF00462">
    <property type="entry name" value="Glutaredoxin"/>
    <property type="match status" value="1"/>
</dbReference>
<feature type="domain" description="Glutaredoxin" evidence="2">
    <location>
        <begin position="259"/>
        <end position="326"/>
    </location>
</feature>
<dbReference type="PANTHER" id="PTHR45669">
    <property type="entry name" value="GLUTAREDOXIN DOMAIN-CONTAINING CYSTEINE-RICH PROTEIN CG12206-RELATED"/>
    <property type="match status" value="1"/>
</dbReference>
<feature type="compositionally biased region" description="Polar residues" evidence="1">
    <location>
        <begin position="1"/>
        <end position="15"/>
    </location>
</feature>
<dbReference type="AlphaFoldDB" id="A0AAF1B6F4"/>
<dbReference type="Gene3D" id="3.40.30.10">
    <property type="entry name" value="Glutaredoxin"/>
    <property type="match status" value="1"/>
</dbReference>
<keyword evidence="5" id="KW-1185">Reference proteome</keyword>
<evidence type="ECO:0000256" key="1">
    <source>
        <dbReference type="SAM" id="MobiDB-lite"/>
    </source>
</evidence>
<gene>
    <name evidence="3" type="ORF">DCAR_0625809</name>
    <name evidence="4" type="ORF">DCAR_0625880</name>
</gene>
<dbReference type="PROSITE" id="PS51354">
    <property type="entry name" value="GLUTAREDOXIN_2"/>
    <property type="match status" value="1"/>
</dbReference>
<dbReference type="Proteomes" id="UP000077755">
    <property type="component" value="Chromosome 6"/>
</dbReference>
<dbReference type="Pfam" id="PF23733">
    <property type="entry name" value="GRXCR1-2_C"/>
    <property type="match status" value="1"/>
</dbReference>
<name>A0AAF1B6F4_DAUCS</name>
<evidence type="ECO:0000313" key="5">
    <source>
        <dbReference type="Proteomes" id="UP000077755"/>
    </source>
</evidence>
<reference evidence="3" key="1">
    <citation type="journal article" date="2016" name="Nat. Genet.">
        <title>A high-quality carrot genome assembly provides new insights into carotenoid accumulation and asterid genome evolution.</title>
        <authorList>
            <person name="Iorizzo M."/>
            <person name="Ellison S."/>
            <person name="Senalik D."/>
            <person name="Zeng P."/>
            <person name="Satapoomin P."/>
            <person name="Huang J."/>
            <person name="Bowman M."/>
            <person name="Iovene M."/>
            <person name="Sanseverino W."/>
            <person name="Cavagnaro P."/>
            <person name="Yildiz M."/>
            <person name="Macko-Podgorni A."/>
            <person name="Moranska E."/>
            <person name="Grzebelus E."/>
            <person name="Grzebelus D."/>
            <person name="Ashrafi H."/>
            <person name="Zheng Z."/>
            <person name="Cheng S."/>
            <person name="Spooner D."/>
            <person name="Van Deynze A."/>
            <person name="Simon P."/>
        </authorList>
    </citation>
    <scope>NUCLEOTIDE SEQUENCE</scope>
    <source>
        <tissue evidence="3">Leaf</tissue>
    </source>
</reference>
<dbReference type="CDD" id="cd03031">
    <property type="entry name" value="GRX_GRX_like"/>
    <property type="match status" value="1"/>
</dbReference>
<accession>A0AAF1B6F4</accession>